<evidence type="ECO:0000313" key="2">
    <source>
        <dbReference type="EMBL" id="SCC63458.1"/>
    </source>
</evidence>
<gene>
    <name evidence="2" type="ORF">BTT61001_05332</name>
</gene>
<name>A0A1C4G5I5_BACTU</name>
<organism evidence="2 3">
    <name type="scientific">Bacillus thuringiensis</name>
    <dbReference type="NCBI Taxonomy" id="1428"/>
    <lineage>
        <taxon>Bacteria</taxon>
        <taxon>Bacillati</taxon>
        <taxon>Bacillota</taxon>
        <taxon>Bacilli</taxon>
        <taxon>Bacillales</taxon>
        <taxon>Bacillaceae</taxon>
        <taxon>Bacillus</taxon>
        <taxon>Bacillus cereus group</taxon>
    </lineage>
</organism>
<protein>
    <submittedName>
        <fullName evidence="2">Uncharacterized protein</fullName>
    </submittedName>
</protein>
<dbReference type="AlphaFoldDB" id="A0A1C4G5I5"/>
<sequence>MVNAKELSGNQAAHTSPVGES</sequence>
<reference evidence="2 3" key="1">
    <citation type="submission" date="2016-08" db="EMBL/GenBank/DDBJ databases">
        <authorList>
            <person name="Seilhamer J.J."/>
        </authorList>
    </citation>
    <scope>NUCLEOTIDE SEQUENCE [LARGE SCALE GENOMIC DNA]</scope>
    <source>
        <strain evidence="2 3">IEBC_T61001</strain>
    </source>
</reference>
<proteinExistence type="predicted"/>
<accession>A0A1C4G5I5</accession>
<evidence type="ECO:0000313" key="3">
    <source>
        <dbReference type="Proteomes" id="UP000195991"/>
    </source>
</evidence>
<dbReference type="Proteomes" id="UP000195991">
    <property type="component" value="Unassembled WGS sequence"/>
</dbReference>
<feature type="region of interest" description="Disordered" evidence="1">
    <location>
        <begin position="1"/>
        <end position="21"/>
    </location>
</feature>
<dbReference type="EMBL" id="FMBI01000039">
    <property type="protein sequence ID" value="SCC63458.1"/>
    <property type="molecule type" value="Genomic_DNA"/>
</dbReference>
<evidence type="ECO:0000256" key="1">
    <source>
        <dbReference type="SAM" id="MobiDB-lite"/>
    </source>
</evidence>